<evidence type="ECO:0000313" key="1">
    <source>
        <dbReference type="EMBL" id="BCK77172.1"/>
    </source>
</evidence>
<gene>
    <name evidence="1" type="ORF">EMQ_2778</name>
</gene>
<organism evidence="1 2">
    <name type="scientific">Acetobacter aceti NBRC 14818</name>
    <dbReference type="NCBI Taxonomy" id="887700"/>
    <lineage>
        <taxon>Bacteria</taxon>
        <taxon>Pseudomonadati</taxon>
        <taxon>Pseudomonadota</taxon>
        <taxon>Alphaproteobacteria</taxon>
        <taxon>Acetobacterales</taxon>
        <taxon>Acetobacteraceae</taxon>
        <taxon>Acetobacter</taxon>
        <taxon>Acetobacter subgen. Acetobacter</taxon>
    </lineage>
</organism>
<dbReference type="EMBL" id="AP023410">
    <property type="protein sequence ID" value="BCK77172.1"/>
    <property type="molecule type" value="Genomic_DNA"/>
</dbReference>
<dbReference type="Proteomes" id="UP000516424">
    <property type="component" value="Chromosome"/>
</dbReference>
<name>A0AB33IND8_ACEAC</name>
<evidence type="ECO:0008006" key="3">
    <source>
        <dbReference type="Google" id="ProtNLM"/>
    </source>
</evidence>
<evidence type="ECO:0000313" key="2">
    <source>
        <dbReference type="Proteomes" id="UP000516424"/>
    </source>
</evidence>
<accession>A0AB33IND8</accession>
<dbReference type="AlphaFoldDB" id="A0AB33IND8"/>
<protein>
    <recommendedName>
        <fullName evidence="3">Transposase</fullName>
    </recommendedName>
</protein>
<proteinExistence type="predicted"/>
<keyword evidence="2" id="KW-1185">Reference proteome</keyword>
<reference evidence="1 2" key="1">
    <citation type="journal article" date="2011" name="Microbiology">
        <title>Transcriptome response to different carbon sources in Acetobacter aceti.</title>
        <authorList>
            <person name="Sakurai K."/>
            <person name="Arai H."/>
            <person name="Ishii M."/>
            <person name="Igarashi Y."/>
        </authorList>
    </citation>
    <scope>NUCLEOTIDE SEQUENCE [LARGE SCALE GENOMIC DNA]</scope>
    <source>
        <strain evidence="1 2">NBRC 14818</strain>
    </source>
</reference>
<sequence>MIHRPVDGEVSESDIFVLSGHQMERIRPFSHWLTGFRAWMTAGSEGNCLRDPIRHGLQRKDALKVYGLHKTLYNRFISSSR</sequence>